<proteinExistence type="predicted"/>
<accession>A0A5J4SPK7</accession>
<dbReference type="EMBL" id="SNRY01000079">
    <property type="protein sequence ID" value="KAA6348006.1"/>
    <property type="molecule type" value="Genomic_DNA"/>
</dbReference>
<name>A0A5J4SPK7_9ZZZZ</name>
<organism evidence="1">
    <name type="scientific">termite gut metagenome</name>
    <dbReference type="NCBI Taxonomy" id="433724"/>
    <lineage>
        <taxon>unclassified sequences</taxon>
        <taxon>metagenomes</taxon>
        <taxon>organismal metagenomes</taxon>
    </lineage>
</organism>
<protein>
    <submittedName>
        <fullName evidence="1">Uncharacterized protein</fullName>
    </submittedName>
</protein>
<evidence type="ECO:0000313" key="1">
    <source>
        <dbReference type="EMBL" id="KAA6348006.1"/>
    </source>
</evidence>
<reference evidence="1" key="1">
    <citation type="submission" date="2019-03" db="EMBL/GenBank/DDBJ databases">
        <title>Single cell metagenomics reveals metabolic interactions within the superorganism composed of flagellate Streblomastix strix and complex community of Bacteroidetes bacteria on its surface.</title>
        <authorList>
            <person name="Treitli S.C."/>
            <person name="Kolisko M."/>
            <person name="Husnik F."/>
            <person name="Keeling P."/>
            <person name="Hampl V."/>
        </authorList>
    </citation>
    <scope>NUCLEOTIDE SEQUENCE</scope>
    <source>
        <strain evidence="1">STM</strain>
    </source>
</reference>
<sequence>MEIKKDGCNEWRRISSAGINCVFNLKFQLDASIK</sequence>
<comment type="caution">
    <text evidence="1">The sequence shown here is derived from an EMBL/GenBank/DDBJ whole genome shotgun (WGS) entry which is preliminary data.</text>
</comment>
<gene>
    <name evidence="1" type="ORF">EZS27_004543</name>
</gene>
<dbReference type="AlphaFoldDB" id="A0A5J4SPK7"/>